<dbReference type="HOGENOM" id="CLU_030313_0_0_12"/>
<feature type="transmembrane region" description="Helical" evidence="10">
    <location>
        <begin position="411"/>
        <end position="431"/>
    </location>
</feature>
<organism evidence="12 13">
    <name type="scientific">Leptonema illini DSM 21528</name>
    <dbReference type="NCBI Taxonomy" id="929563"/>
    <lineage>
        <taxon>Bacteria</taxon>
        <taxon>Pseudomonadati</taxon>
        <taxon>Spirochaetota</taxon>
        <taxon>Spirochaetia</taxon>
        <taxon>Leptospirales</taxon>
        <taxon>Leptospiraceae</taxon>
        <taxon>Leptonema</taxon>
    </lineage>
</organism>
<feature type="transmembrane region" description="Helical" evidence="10">
    <location>
        <begin position="179"/>
        <end position="196"/>
    </location>
</feature>
<name>H2CAP6_9LEPT</name>
<reference evidence="12 13" key="1">
    <citation type="submission" date="2011-10" db="EMBL/GenBank/DDBJ databases">
        <title>The Improved High-Quality Draft genome of Leptonema illini DSM 21528.</title>
        <authorList>
            <consortium name="US DOE Joint Genome Institute (JGI-PGF)"/>
            <person name="Lucas S."/>
            <person name="Copeland A."/>
            <person name="Lapidus A."/>
            <person name="Glavina del Rio T."/>
            <person name="Dalin E."/>
            <person name="Tice H."/>
            <person name="Bruce D."/>
            <person name="Goodwin L."/>
            <person name="Pitluck S."/>
            <person name="Peters L."/>
            <person name="Mikhailova N."/>
            <person name="Held B."/>
            <person name="Kyrpides N."/>
            <person name="Mavromatis K."/>
            <person name="Ivanova N."/>
            <person name="Markowitz V."/>
            <person name="Cheng J.-F."/>
            <person name="Hugenholtz P."/>
            <person name="Woyke T."/>
            <person name="Wu D."/>
            <person name="Gronow S."/>
            <person name="Wellnitz S."/>
            <person name="Brambilla E.-M."/>
            <person name="Klenk H.-P."/>
            <person name="Eisen J.A."/>
        </authorList>
    </citation>
    <scope>NUCLEOTIDE SEQUENCE [LARGE SCALE GENOMIC DNA]</scope>
    <source>
        <strain evidence="12 13">DSM 21528</strain>
    </source>
</reference>
<dbReference type="Gene3D" id="1.10.3370.10">
    <property type="entry name" value="SecY subunit domain"/>
    <property type="match status" value="1"/>
</dbReference>
<keyword evidence="3 10" id="KW-0813">Transport</keyword>
<dbReference type="PANTHER" id="PTHR10906">
    <property type="entry name" value="SECY/SEC61-ALPHA FAMILY MEMBER"/>
    <property type="match status" value="1"/>
</dbReference>
<dbReference type="InterPro" id="IPR002208">
    <property type="entry name" value="SecY/SEC61-alpha"/>
</dbReference>
<evidence type="ECO:0000256" key="6">
    <source>
        <dbReference type="ARBA" id="ARBA00022989"/>
    </source>
</evidence>
<evidence type="ECO:0000256" key="2">
    <source>
        <dbReference type="ARBA" id="ARBA00005751"/>
    </source>
</evidence>
<dbReference type="AlphaFoldDB" id="H2CAP6"/>
<evidence type="ECO:0000256" key="8">
    <source>
        <dbReference type="ARBA" id="ARBA00023136"/>
    </source>
</evidence>
<dbReference type="InterPro" id="IPR030659">
    <property type="entry name" value="SecY_CS"/>
</dbReference>
<sequence length="457" mass="50358">MSAVANILRIPELRKKLLFTVAVLLLFRLGSFITIPGVNPIAVAEAKPQGQSILDVVDVFSGGALFKLSIFSLGIMPYISSSIIMSLLTVIIPQMARLQREGEAGRRKINQYTRMGTVVLCAVQAMFILIWAVEQTSRTGKPLVSAEMSRALFYSTGVVTITTGTLILMWLGEQITERGIGNGASLIIFAGIIARLPKNIMDMIRDDSIKPFDILILGIVFILLIALTVILTQGVRKIPLQYGKKMQGRRMVQAQSQSLSFKLNSASVMPIIFASSLLLFPQTVLGMLAGDGSGQTTVSWLAQQMQVWLDPFAPSFVKQLPYYFIYTVLIIFFAYFYTAIYINPSELAENLKKYGGFIPGIRPGANTKEYVEKTLNRIILPGAVFLAGLALAPYFIINLMDLKANQNIQGLAYTFGGTSLMIIVGVALDTLKQIEAQLIMRNYQGFMKKGKLKGRVK</sequence>
<feature type="transmembrane region" description="Helical" evidence="10">
    <location>
        <begin position="216"/>
        <end position="238"/>
    </location>
</feature>
<dbReference type="FunFam" id="1.10.3370.10:FF:000001">
    <property type="entry name" value="Preprotein translocase subunit SecY"/>
    <property type="match status" value="1"/>
</dbReference>
<evidence type="ECO:0000256" key="4">
    <source>
        <dbReference type="ARBA" id="ARBA00022692"/>
    </source>
</evidence>
<keyword evidence="8 10" id="KW-0472">Membrane</keyword>
<keyword evidence="7 10" id="KW-0811">Translocation</keyword>
<dbReference type="GO" id="GO:0006605">
    <property type="term" value="P:protein targeting"/>
    <property type="evidence" value="ECO:0007669"/>
    <property type="project" value="UniProtKB-UniRule"/>
</dbReference>
<dbReference type="HAMAP" id="MF_01465">
    <property type="entry name" value="SecY"/>
    <property type="match status" value="1"/>
</dbReference>
<evidence type="ECO:0000256" key="7">
    <source>
        <dbReference type="ARBA" id="ARBA00023010"/>
    </source>
</evidence>
<evidence type="ECO:0000256" key="3">
    <source>
        <dbReference type="ARBA" id="ARBA00022448"/>
    </source>
</evidence>
<evidence type="ECO:0000313" key="12">
    <source>
        <dbReference type="EMBL" id="EHQ08424.1"/>
    </source>
</evidence>
<dbReference type="SUPFAM" id="SSF103491">
    <property type="entry name" value="Preprotein translocase SecY subunit"/>
    <property type="match status" value="1"/>
</dbReference>
<keyword evidence="5 10" id="KW-0653">Protein transport</keyword>
<evidence type="ECO:0000313" key="13">
    <source>
        <dbReference type="Proteomes" id="UP000005737"/>
    </source>
</evidence>
<accession>H2CAP6</accession>
<comment type="similarity">
    <text evidence="2 10 11">Belongs to the SecY/SEC61-alpha family.</text>
</comment>
<dbReference type="EMBL" id="JH597773">
    <property type="protein sequence ID" value="EHQ08424.1"/>
    <property type="molecule type" value="Genomic_DNA"/>
</dbReference>
<dbReference type="Proteomes" id="UP000005737">
    <property type="component" value="Unassembled WGS sequence"/>
</dbReference>
<dbReference type="PIRSF" id="PIRSF004557">
    <property type="entry name" value="SecY"/>
    <property type="match status" value="1"/>
</dbReference>
<feature type="transmembrane region" description="Helical" evidence="10">
    <location>
        <begin position="323"/>
        <end position="343"/>
    </location>
</feature>
<evidence type="ECO:0000256" key="1">
    <source>
        <dbReference type="ARBA" id="ARBA00004141"/>
    </source>
</evidence>
<evidence type="ECO:0000256" key="11">
    <source>
        <dbReference type="RuleBase" id="RU004349"/>
    </source>
</evidence>
<comment type="function">
    <text evidence="10">The central subunit of the protein translocation channel SecYEG. Consists of two halves formed by TMs 1-5 and 6-10. These two domains form a lateral gate at the front which open onto the bilayer between TMs 2 and 7, and are clamped together by SecE at the back. The channel is closed by both a pore ring composed of hydrophobic SecY resides and a short helix (helix 2A) on the extracellular side of the membrane which forms a plug. The plug probably moves laterally to allow the channel to open. The ring and the pore may move independently.</text>
</comment>
<gene>
    <name evidence="10" type="primary">secY</name>
    <name evidence="12" type="ORF">Lepil_3769</name>
</gene>
<keyword evidence="6 10" id="KW-1133">Transmembrane helix</keyword>
<dbReference type="GO" id="GO:0043952">
    <property type="term" value="P:protein transport by the Sec complex"/>
    <property type="evidence" value="ECO:0007669"/>
    <property type="project" value="UniProtKB-UniRule"/>
</dbReference>
<comment type="subunit">
    <text evidence="10">Component of the Sec protein translocase complex. Heterotrimer consisting of SecY, SecE and SecG subunits. The heterotrimers can form oligomers, although 1 heterotrimer is thought to be able to translocate proteins. Interacts with the ribosome. Interacts with SecDF, and other proteins may be involved. Interacts with SecA.</text>
</comment>
<evidence type="ECO:0000256" key="10">
    <source>
        <dbReference type="HAMAP-Rule" id="MF_01465"/>
    </source>
</evidence>
<feature type="transmembrane region" description="Helical" evidence="10">
    <location>
        <begin position="152"/>
        <end position="172"/>
    </location>
</feature>
<proteinExistence type="inferred from homology"/>
<dbReference type="Pfam" id="PF00344">
    <property type="entry name" value="SecY"/>
    <property type="match status" value="1"/>
</dbReference>
<feature type="transmembrane region" description="Helical" evidence="10">
    <location>
        <begin position="378"/>
        <end position="399"/>
    </location>
</feature>
<comment type="caution">
    <text evidence="10">Lacks conserved residue(s) required for the propagation of feature annotation.</text>
</comment>
<keyword evidence="13" id="KW-1185">Reference proteome</keyword>
<dbReference type="PROSITE" id="PS00756">
    <property type="entry name" value="SECY_2"/>
    <property type="match status" value="1"/>
</dbReference>
<evidence type="ECO:0000256" key="5">
    <source>
        <dbReference type="ARBA" id="ARBA00022927"/>
    </source>
</evidence>
<evidence type="ECO:0000256" key="9">
    <source>
        <dbReference type="ARBA" id="ARBA00039733"/>
    </source>
</evidence>
<dbReference type="InterPro" id="IPR026593">
    <property type="entry name" value="SecY"/>
</dbReference>
<protein>
    <recommendedName>
        <fullName evidence="9 10">Protein translocase subunit SecY</fullName>
    </recommendedName>
</protein>
<dbReference type="GO" id="GO:0005886">
    <property type="term" value="C:plasma membrane"/>
    <property type="evidence" value="ECO:0007669"/>
    <property type="project" value="UniProtKB-SubCell"/>
</dbReference>
<dbReference type="RefSeq" id="WP_002775094.1">
    <property type="nucleotide sequence ID" value="NZ_JH597773.1"/>
</dbReference>
<dbReference type="GO" id="GO:0065002">
    <property type="term" value="P:intracellular protein transmembrane transport"/>
    <property type="evidence" value="ECO:0007669"/>
    <property type="project" value="UniProtKB-UniRule"/>
</dbReference>
<dbReference type="InterPro" id="IPR023201">
    <property type="entry name" value="SecY_dom_sf"/>
</dbReference>
<feature type="transmembrane region" description="Helical" evidence="10">
    <location>
        <begin position="70"/>
        <end position="92"/>
    </location>
</feature>
<feature type="transmembrane region" description="Helical" evidence="10">
    <location>
        <begin position="259"/>
        <end position="280"/>
    </location>
</feature>
<dbReference type="STRING" id="183.GCA_002009735_02731"/>
<feature type="transmembrane region" description="Helical" evidence="10">
    <location>
        <begin position="112"/>
        <end position="132"/>
    </location>
</feature>
<dbReference type="NCBIfam" id="TIGR00967">
    <property type="entry name" value="3a0501s007"/>
    <property type="match status" value="1"/>
</dbReference>
<keyword evidence="4 10" id="KW-0812">Transmembrane</keyword>
<keyword evidence="10" id="KW-1003">Cell membrane</keyword>
<comment type="subcellular location">
    <subcellularLocation>
        <location evidence="10">Cell membrane</location>
        <topology evidence="10">Multi-pass membrane protein</topology>
    </subcellularLocation>
    <subcellularLocation>
        <location evidence="1">Membrane</location>
        <topology evidence="1">Multi-pass membrane protein</topology>
    </subcellularLocation>
</comment>
<dbReference type="PRINTS" id="PR00303">
    <property type="entry name" value="SECYTRNLCASE"/>
</dbReference>